<accession>A0A026X2G2</accession>
<dbReference type="AlphaFoldDB" id="A0A026X2G2"/>
<organism evidence="1 2">
    <name type="scientific">Ooceraea biroi</name>
    <name type="common">Clonal raider ant</name>
    <name type="synonym">Cerapachys biroi</name>
    <dbReference type="NCBI Taxonomy" id="2015173"/>
    <lineage>
        <taxon>Eukaryota</taxon>
        <taxon>Metazoa</taxon>
        <taxon>Ecdysozoa</taxon>
        <taxon>Arthropoda</taxon>
        <taxon>Hexapoda</taxon>
        <taxon>Insecta</taxon>
        <taxon>Pterygota</taxon>
        <taxon>Neoptera</taxon>
        <taxon>Endopterygota</taxon>
        <taxon>Hymenoptera</taxon>
        <taxon>Apocrita</taxon>
        <taxon>Aculeata</taxon>
        <taxon>Formicoidea</taxon>
        <taxon>Formicidae</taxon>
        <taxon>Dorylinae</taxon>
        <taxon>Ooceraea</taxon>
    </lineage>
</organism>
<dbReference type="Proteomes" id="UP000053097">
    <property type="component" value="Unassembled WGS sequence"/>
</dbReference>
<keyword evidence="2" id="KW-1185">Reference proteome</keyword>
<reference evidence="1 2" key="1">
    <citation type="journal article" date="2014" name="Curr. Biol.">
        <title>The genome of the clonal raider ant Cerapachys biroi.</title>
        <authorList>
            <person name="Oxley P.R."/>
            <person name="Ji L."/>
            <person name="Fetter-Pruneda I."/>
            <person name="McKenzie S.K."/>
            <person name="Li C."/>
            <person name="Hu H."/>
            <person name="Zhang G."/>
            <person name="Kronauer D.J."/>
        </authorList>
    </citation>
    <scope>NUCLEOTIDE SEQUENCE [LARGE SCALE GENOMIC DNA]</scope>
</reference>
<protein>
    <submittedName>
        <fullName evidence="1">Uncharacterized protein</fullName>
    </submittedName>
</protein>
<dbReference type="EMBL" id="KK107027">
    <property type="protein sequence ID" value="EZA62181.1"/>
    <property type="molecule type" value="Genomic_DNA"/>
</dbReference>
<gene>
    <name evidence="1" type="ORF">X777_05317</name>
</gene>
<evidence type="ECO:0000313" key="2">
    <source>
        <dbReference type="Proteomes" id="UP000053097"/>
    </source>
</evidence>
<proteinExistence type="predicted"/>
<evidence type="ECO:0000313" key="1">
    <source>
        <dbReference type="EMBL" id="EZA62181.1"/>
    </source>
</evidence>
<sequence>MNCDKLFFRHVLLHYFDLKKTWTPANDYHLFRSMKHALTDTHFSSYEEV</sequence>
<name>A0A026X2G2_OOCBI</name>